<accession>I0V3F8</accession>
<reference evidence="2 3" key="1">
    <citation type="submission" date="2012-01" db="EMBL/GenBank/DDBJ databases">
        <title>Improved High-Quality Draft sequence of Saccharomonospora xinjiangensis XJ-54.</title>
        <authorList>
            <consortium name="US DOE Joint Genome Institute"/>
            <person name="Lucas S."/>
            <person name="Han J."/>
            <person name="Lapidus A."/>
            <person name="Cheng J.-F."/>
            <person name="Goodwin L."/>
            <person name="Pitluck S."/>
            <person name="Peters L."/>
            <person name="Mikhailova N."/>
            <person name="Teshima H."/>
            <person name="Detter J.C."/>
            <person name="Han C."/>
            <person name="Tapia R."/>
            <person name="Land M."/>
            <person name="Hauser L."/>
            <person name="Kyrpides N."/>
            <person name="Ivanova N."/>
            <person name="Pagani I."/>
            <person name="Brambilla E.-M."/>
            <person name="Klenk H.-P."/>
            <person name="Woyke T."/>
        </authorList>
    </citation>
    <scope>NUCLEOTIDE SEQUENCE [LARGE SCALE GENOMIC DNA]</scope>
    <source>
        <strain evidence="2 3">XJ-54</strain>
    </source>
</reference>
<evidence type="ECO:0000313" key="3">
    <source>
        <dbReference type="Proteomes" id="UP000004691"/>
    </source>
</evidence>
<gene>
    <name evidence="2" type="ORF">SacxiDRAFT_2437</name>
</gene>
<feature type="transmembrane region" description="Helical" evidence="1">
    <location>
        <begin position="334"/>
        <end position="353"/>
    </location>
</feature>
<dbReference type="HOGENOM" id="CLU_821078_0_0_11"/>
<protein>
    <recommendedName>
        <fullName evidence="4">Mg2+/Co2+ transporter</fullName>
    </recommendedName>
</protein>
<feature type="transmembrane region" description="Helical" evidence="1">
    <location>
        <begin position="301"/>
        <end position="322"/>
    </location>
</feature>
<evidence type="ECO:0000313" key="2">
    <source>
        <dbReference type="EMBL" id="EID54661.1"/>
    </source>
</evidence>
<evidence type="ECO:0008006" key="4">
    <source>
        <dbReference type="Google" id="ProtNLM"/>
    </source>
</evidence>
<keyword evidence="1" id="KW-0812">Transmembrane</keyword>
<feature type="transmembrane region" description="Helical" evidence="1">
    <location>
        <begin position="365"/>
        <end position="386"/>
    </location>
</feature>
<dbReference type="AlphaFoldDB" id="I0V3F8"/>
<dbReference type="EMBL" id="JH636049">
    <property type="protein sequence ID" value="EID54661.1"/>
    <property type="molecule type" value="Genomic_DNA"/>
</dbReference>
<keyword evidence="1" id="KW-1133">Transmembrane helix</keyword>
<organism evidence="2 3">
    <name type="scientific">Saccharomonospora xinjiangensis XJ-54</name>
    <dbReference type="NCBI Taxonomy" id="882086"/>
    <lineage>
        <taxon>Bacteria</taxon>
        <taxon>Bacillati</taxon>
        <taxon>Actinomycetota</taxon>
        <taxon>Actinomycetes</taxon>
        <taxon>Pseudonocardiales</taxon>
        <taxon>Pseudonocardiaceae</taxon>
        <taxon>Saccharomonospora</taxon>
    </lineage>
</organism>
<sequence length="389" mass="41161">MCGNCGEVLHSGRRLLLAGSTADAQRGVWAEARCVVTTELDEESEPRAYAHSRSSVFLVAPLLRVVALPQGRRVVVGRIRVSVKGEGSATANPTVRSTAGTTVDIAAETTAKAAAGTPVETAVDVVVQAVWAENDGWHQETELPAGLAEALFAALASPSHLVPDEPQARAMVMAKAFAEGSRNELTRLRAMRYELERRIADLLAQRRTTTLRAVLAEVVELSMAVSRARDQAREAGRSRLHSWLWSDGEPPMAPVHEAALRHCLAMDAELAEEDARLHSLLSGLSTLAVAQDGEAQQRFNLAAAAVAAGLGLPALILALYGADAVLPLDSWASAWRALLPIGGTTLLAVLLALRTMPGRANPRHYVTAVVAVLALVAILFVAGASVKAT</sequence>
<name>I0V3F8_9PSEU</name>
<proteinExistence type="predicted"/>
<keyword evidence="1" id="KW-0472">Membrane</keyword>
<keyword evidence="3" id="KW-1185">Reference proteome</keyword>
<dbReference type="eggNOG" id="ENOG5033PFE">
    <property type="taxonomic scope" value="Bacteria"/>
</dbReference>
<dbReference type="OrthoDB" id="3430209at2"/>
<dbReference type="Proteomes" id="UP000004691">
    <property type="component" value="Unassembled WGS sequence"/>
</dbReference>
<evidence type="ECO:0000256" key="1">
    <source>
        <dbReference type="SAM" id="Phobius"/>
    </source>
</evidence>